<evidence type="ECO:0000313" key="3">
    <source>
        <dbReference type="Proteomes" id="UP000503349"/>
    </source>
</evidence>
<evidence type="ECO:0000256" key="1">
    <source>
        <dbReference type="SAM" id="MobiDB-lite"/>
    </source>
</evidence>
<dbReference type="EMBL" id="CM015712">
    <property type="protein sequence ID" value="KAF3707930.1"/>
    <property type="molecule type" value="Genomic_DNA"/>
</dbReference>
<proteinExistence type="predicted"/>
<organism evidence="2 3">
    <name type="scientific">Channa argus</name>
    <name type="common">Northern snakehead</name>
    <name type="synonym">Ophicephalus argus</name>
    <dbReference type="NCBI Taxonomy" id="215402"/>
    <lineage>
        <taxon>Eukaryota</taxon>
        <taxon>Metazoa</taxon>
        <taxon>Chordata</taxon>
        <taxon>Craniata</taxon>
        <taxon>Vertebrata</taxon>
        <taxon>Euteleostomi</taxon>
        <taxon>Actinopterygii</taxon>
        <taxon>Neopterygii</taxon>
        <taxon>Teleostei</taxon>
        <taxon>Neoteleostei</taxon>
        <taxon>Acanthomorphata</taxon>
        <taxon>Anabantaria</taxon>
        <taxon>Anabantiformes</taxon>
        <taxon>Channoidei</taxon>
        <taxon>Channidae</taxon>
        <taxon>Channa</taxon>
    </lineage>
</organism>
<protein>
    <submittedName>
        <fullName evidence="2">Uncharacterized protein</fullName>
    </submittedName>
</protein>
<evidence type="ECO:0000313" key="2">
    <source>
        <dbReference type="EMBL" id="KAF3707930.1"/>
    </source>
</evidence>
<keyword evidence="3" id="KW-1185">Reference proteome</keyword>
<reference evidence="3" key="2">
    <citation type="submission" date="2019-02" db="EMBL/GenBank/DDBJ databases">
        <title>Opniocepnalus argus Var Kimnra genome.</title>
        <authorList>
            <person name="Zhou C."/>
            <person name="Xiao S."/>
        </authorList>
    </citation>
    <scope>NUCLEOTIDE SEQUENCE [LARGE SCALE GENOMIC DNA]</scope>
</reference>
<dbReference type="Proteomes" id="UP000503349">
    <property type="component" value="Chromosome 1"/>
</dbReference>
<feature type="compositionally biased region" description="Basic and acidic residues" evidence="1">
    <location>
        <begin position="26"/>
        <end position="35"/>
    </location>
</feature>
<reference evidence="2 3" key="1">
    <citation type="submission" date="2019-02" db="EMBL/GenBank/DDBJ databases">
        <title>Opniocepnalus argus genome.</title>
        <authorList>
            <person name="Zhou C."/>
            <person name="Xiao S."/>
        </authorList>
    </citation>
    <scope>NUCLEOTIDE SEQUENCE [LARGE SCALE GENOMIC DNA]</scope>
    <source>
        <strain evidence="2">OARG1902GOOAL</strain>
        <tissue evidence="2">Muscle</tissue>
    </source>
</reference>
<dbReference type="AlphaFoldDB" id="A0A6G1QZ13"/>
<name>A0A6G1QZ13_CHAAH</name>
<feature type="compositionally biased region" description="Basic and acidic residues" evidence="1">
    <location>
        <begin position="50"/>
        <end position="61"/>
    </location>
</feature>
<feature type="region of interest" description="Disordered" evidence="1">
    <location>
        <begin position="23"/>
        <end position="152"/>
    </location>
</feature>
<sequence length="152" mass="14833">MDQIAHVVGAKVGGVVEGAIKSALGGKDKSGDKKKAAAGGGGGFSFFGSNEKKDQRGDEGKGGIVSNLFGKGDDNKGSGKKSGFSGLFSEQEGAGPAGGGDGGMCEYTPPGENAGASGGAGGSELYDDLLDVASEMSGGHEADKNLQPHPGV</sequence>
<accession>A0A6G1QZ13</accession>
<gene>
    <name evidence="2" type="ORF">EXN66_Car001103</name>
</gene>